<evidence type="ECO:0000256" key="4">
    <source>
        <dbReference type="ARBA" id="ARBA00023163"/>
    </source>
</evidence>
<dbReference type="SUPFAM" id="SSF46894">
    <property type="entry name" value="C-terminal effector domain of the bipartite response regulators"/>
    <property type="match status" value="1"/>
</dbReference>
<dbReference type="Pfam" id="PF00072">
    <property type="entry name" value="Response_reg"/>
    <property type="match status" value="1"/>
</dbReference>
<keyword evidence="1 5" id="KW-0597">Phosphoprotein</keyword>
<feature type="domain" description="Response regulatory" evidence="7">
    <location>
        <begin position="1"/>
        <end position="101"/>
    </location>
</feature>
<keyword evidence="4" id="KW-0804">Transcription</keyword>
<dbReference type="PANTHER" id="PTHR43214">
    <property type="entry name" value="TWO-COMPONENT RESPONSE REGULATOR"/>
    <property type="match status" value="1"/>
</dbReference>
<dbReference type="InterPro" id="IPR016032">
    <property type="entry name" value="Sig_transdc_resp-reg_C-effctor"/>
</dbReference>
<dbReference type="AlphaFoldDB" id="A0A939LTX6"/>
<keyword evidence="3" id="KW-0238">DNA-binding</keyword>
<dbReference type="CDD" id="cd17535">
    <property type="entry name" value="REC_NarL-like"/>
    <property type="match status" value="1"/>
</dbReference>
<dbReference type="SUPFAM" id="SSF52172">
    <property type="entry name" value="CheY-like"/>
    <property type="match status" value="1"/>
</dbReference>
<evidence type="ECO:0000256" key="2">
    <source>
        <dbReference type="ARBA" id="ARBA00023015"/>
    </source>
</evidence>
<evidence type="ECO:0000259" key="6">
    <source>
        <dbReference type="PROSITE" id="PS50043"/>
    </source>
</evidence>
<dbReference type="InterPro" id="IPR039420">
    <property type="entry name" value="WalR-like"/>
</dbReference>
<keyword evidence="2" id="KW-0805">Transcription regulation</keyword>
<protein>
    <submittedName>
        <fullName evidence="8">Response regulator transcription factor</fullName>
    </submittedName>
</protein>
<gene>
    <name evidence="8" type="ORF">J4H91_05175</name>
</gene>
<sequence>MLLELEPDIEVVGEAEDGRRALAAMPESSPDVVLVDARMPVLDGIGFTERCARDHPEARVLALTTFDDTELVRAMLDAGAAGFLLKDVSTSGLREAILQVMRGGTVVDPRVVRTVIDRPAGDGLTPTERAVAGLVAEGCSNRVIAERLHLAHGTVKNTVSALLRKFGVRDRTALALHLAREQRPGEKRGG</sequence>
<dbReference type="EMBL" id="JAGDYL010000006">
    <property type="protein sequence ID" value="MBO1804709.1"/>
    <property type="molecule type" value="Genomic_DNA"/>
</dbReference>
<evidence type="ECO:0000256" key="1">
    <source>
        <dbReference type="ARBA" id="ARBA00022553"/>
    </source>
</evidence>
<dbReference type="GO" id="GO:0006355">
    <property type="term" value="P:regulation of DNA-templated transcription"/>
    <property type="evidence" value="ECO:0007669"/>
    <property type="project" value="InterPro"/>
</dbReference>
<feature type="domain" description="HTH luxR-type" evidence="6">
    <location>
        <begin position="117"/>
        <end position="182"/>
    </location>
</feature>
<dbReference type="InterPro" id="IPR058245">
    <property type="entry name" value="NreC/VraR/RcsB-like_REC"/>
</dbReference>
<dbReference type="Proteomes" id="UP000664398">
    <property type="component" value="Unassembled WGS sequence"/>
</dbReference>
<accession>A0A939LTX6</accession>
<dbReference type="GO" id="GO:0003677">
    <property type="term" value="F:DNA binding"/>
    <property type="evidence" value="ECO:0007669"/>
    <property type="project" value="UniProtKB-KW"/>
</dbReference>
<name>A0A939LTX6_9MICO</name>
<dbReference type="Pfam" id="PF00196">
    <property type="entry name" value="GerE"/>
    <property type="match status" value="1"/>
</dbReference>
<dbReference type="InterPro" id="IPR011006">
    <property type="entry name" value="CheY-like_superfamily"/>
</dbReference>
<organism evidence="8 9">
    <name type="scientific">Leucobacter ruminantium</name>
    <dbReference type="NCBI Taxonomy" id="1289170"/>
    <lineage>
        <taxon>Bacteria</taxon>
        <taxon>Bacillati</taxon>
        <taxon>Actinomycetota</taxon>
        <taxon>Actinomycetes</taxon>
        <taxon>Micrococcales</taxon>
        <taxon>Microbacteriaceae</taxon>
        <taxon>Leucobacter</taxon>
    </lineage>
</organism>
<dbReference type="PROSITE" id="PS50043">
    <property type="entry name" value="HTH_LUXR_2"/>
    <property type="match status" value="1"/>
</dbReference>
<evidence type="ECO:0000259" key="7">
    <source>
        <dbReference type="PROSITE" id="PS50110"/>
    </source>
</evidence>
<dbReference type="CDD" id="cd06170">
    <property type="entry name" value="LuxR_C_like"/>
    <property type="match status" value="1"/>
</dbReference>
<keyword evidence="9" id="KW-1185">Reference proteome</keyword>
<evidence type="ECO:0000256" key="5">
    <source>
        <dbReference type="PROSITE-ProRule" id="PRU00169"/>
    </source>
</evidence>
<proteinExistence type="predicted"/>
<dbReference type="InterPro" id="IPR000792">
    <property type="entry name" value="Tscrpt_reg_LuxR_C"/>
</dbReference>
<dbReference type="Gene3D" id="3.40.50.2300">
    <property type="match status" value="1"/>
</dbReference>
<dbReference type="PANTHER" id="PTHR43214:SF24">
    <property type="entry name" value="TRANSCRIPTIONAL REGULATORY PROTEIN NARL-RELATED"/>
    <property type="match status" value="1"/>
</dbReference>
<dbReference type="SMART" id="SM00448">
    <property type="entry name" value="REC"/>
    <property type="match status" value="1"/>
</dbReference>
<dbReference type="InterPro" id="IPR001789">
    <property type="entry name" value="Sig_transdc_resp-reg_receiver"/>
</dbReference>
<reference evidence="8" key="1">
    <citation type="submission" date="2021-03" db="EMBL/GenBank/DDBJ databases">
        <title>Leucobacter chromiisoli sp. nov., isolated from chromium-containing soil of chemical plant.</title>
        <authorList>
            <person name="Xu Z."/>
        </authorList>
    </citation>
    <scope>NUCLEOTIDE SEQUENCE</scope>
    <source>
        <strain evidence="8">A2</strain>
    </source>
</reference>
<dbReference type="SMART" id="SM00421">
    <property type="entry name" value="HTH_LUXR"/>
    <property type="match status" value="1"/>
</dbReference>
<comment type="caution">
    <text evidence="8">The sequence shown here is derived from an EMBL/GenBank/DDBJ whole genome shotgun (WGS) entry which is preliminary data.</text>
</comment>
<evidence type="ECO:0000313" key="9">
    <source>
        <dbReference type="Proteomes" id="UP000664398"/>
    </source>
</evidence>
<dbReference type="PROSITE" id="PS50110">
    <property type="entry name" value="RESPONSE_REGULATORY"/>
    <property type="match status" value="1"/>
</dbReference>
<dbReference type="GO" id="GO:0000160">
    <property type="term" value="P:phosphorelay signal transduction system"/>
    <property type="evidence" value="ECO:0007669"/>
    <property type="project" value="InterPro"/>
</dbReference>
<evidence type="ECO:0000313" key="8">
    <source>
        <dbReference type="EMBL" id="MBO1804709.1"/>
    </source>
</evidence>
<evidence type="ECO:0000256" key="3">
    <source>
        <dbReference type="ARBA" id="ARBA00023125"/>
    </source>
</evidence>
<feature type="modified residue" description="4-aspartylphosphate" evidence="5">
    <location>
        <position position="36"/>
    </location>
</feature>
<dbReference type="PRINTS" id="PR00038">
    <property type="entry name" value="HTHLUXR"/>
</dbReference>